<feature type="domain" description="EF-hand" evidence="4">
    <location>
        <begin position="677"/>
        <end position="712"/>
    </location>
</feature>
<dbReference type="Gene3D" id="3.30.230.10">
    <property type="match status" value="1"/>
</dbReference>
<dbReference type="PANTHER" id="PTHR34524:SF6">
    <property type="entry name" value="CALCYPHOSINE LIKE"/>
    <property type="match status" value="1"/>
</dbReference>
<feature type="domain" description="EF-hand" evidence="4">
    <location>
        <begin position="1056"/>
        <end position="1091"/>
    </location>
</feature>
<evidence type="ECO:0000313" key="5">
    <source>
        <dbReference type="EMBL" id="OLP93207.1"/>
    </source>
</evidence>
<dbReference type="OrthoDB" id="411839at2759"/>
<dbReference type="PROSITE" id="PS50222">
    <property type="entry name" value="EF_HAND_2"/>
    <property type="match status" value="4"/>
</dbReference>
<feature type="domain" description="EF-hand" evidence="4">
    <location>
        <begin position="713"/>
        <end position="748"/>
    </location>
</feature>
<dbReference type="Gene3D" id="1.10.238.10">
    <property type="entry name" value="EF-hand"/>
    <property type="match status" value="3"/>
</dbReference>
<dbReference type="InterPro" id="IPR002048">
    <property type="entry name" value="EF_hand_dom"/>
</dbReference>
<evidence type="ECO:0000256" key="1">
    <source>
        <dbReference type="ARBA" id="ARBA00022723"/>
    </source>
</evidence>
<dbReference type="PROSITE" id="PS00018">
    <property type="entry name" value="EF_HAND_1"/>
    <property type="match status" value="3"/>
</dbReference>
<reference evidence="5 6" key="1">
    <citation type="submission" date="2016-02" db="EMBL/GenBank/DDBJ databases">
        <title>Genome analysis of coral dinoflagellate symbionts highlights evolutionary adaptations to a symbiotic lifestyle.</title>
        <authorList>
            <person name="Aranda M."/>
            <person name="Li Y."/>
            <person name="Liew Y.J."/>
            <person name="Baumgarten S."/>
            <person name="Simakov O."/>
            <person name="Wilson M."/>
            <person name="Piel J."/>
            <person name="Ashoor H."/>
            <person name="Bougouffa S."/>
            <person name="Bajic V.B."/>
            <person name="Ryu T."/>
            <person name="Ravasi T."/>
            <person name="Bayer T."/>
            <person name="Micklem G."/>
            <person name="Kim H."/>
            <person name="Bhak J."/>
            <person name="Lajeunesse T.C."/>
            <person name="Voolstra C.R."/>
        </authorList>
    </citation>
    <scope>NUCLEOTIDE SEQUENCE [LARGE SCALE GENOMIC DNA]</scope>
    <source>
        <strain evidence="5 6">CCMP2467</strain>
    </source>
</reference>
<dbReference type="InterPro" id="IPR020568">
    <property type="entry name" value="Ribosomal_Su5_D2-typ_SF"/>
</dbReference>
<comment type="caution">
    <text evidence="5">The sequence shown here is derived from an EMBL/GenBank/DDBJ whole genome shotgun (WGS) entry which is preliminary data.</text>
</comment>
<evidence type="ECO:0000259" key="4">
    <source>
        <dbReference type="PROSITE" id="PS50222"/>
    </source>
</evidence>
<protein>
    <submittedName>
        <fullName evidence="5">40S ribosomal protein S2</fullName>
    </submittedName>
</protein>
<feature type="domain" description="EF-hand" evidence="4">
    <location>
        <begin position="598"/>
        <end position="633"/>
    </location>
</feature>
<keyword evidence="3" id="KW-0106">Calcium</keyword>
<dbReference type="InterPro" id="IPR018247">
    <property type="entry name" value="EF_Hand_1_Ca_BS"/>
</dbReference>
<dbReference type="InterPro" id="IPR051581">
    <property type="entry name" value="Ca-bind"/>
</dbReference>
<keyword evidence="6" id="KW-1185">Reference proteome</keyword>
<dbReference type="EMBL" id="LSRX01000590">
    <property type="protein sequence ID" value="OLP93207.1"/>
    <property type="molecule type" value="Genomic_DNA"/>
</dbReference>
<proteinExistence type="predicted"/>
<accession>A0A1Q9DDI0</accession>
<dbReference type="GO" id="GO:0005840">
    <property type="term" value="C:ribosome"/>
    <property type="evidence" value="ECO:0007669"/>
    <property type="project" value="UniProtKB-KW"/>
</dbReference>
<keyword evidence="1" id="KW-0479">Metal-binding</keyword>
<name>A0A1Q9DDI0_SYMMI</name>
<dbReference type="SUPFAM" id="SSF54211">
    <property type="entry name" value="Ribosomal protein S5 domain 2-like"/>
    <property type="match status" value="1"/>
</dbReference>
<organism evidence="5 6">
    <name type="scientific">Symbiodinium microadriaticum</name>
    <name type="common">Dinoflagellate</name>
    <name type="synonym">Zooxanthella microadriatica</name>
    <dbReference type="NCBI Taxonomy" id="2951"/>
    <lineage>
        <taxon>Eukaryota</taxon>
        <taxon>Sar</taxon>
        <taxon>Alveolata</taxon>
        <taxon>Dinophyceae</taxon>
        <taxon>Suessiales</taxon>
        <taxon>Symbiodiniaceae</taxon>
        <taxon>Symbiodinium</taxon>
    </lineage>
</organism>
<dbReference type="InterPro" id="IPR014721">
    <property type="entry name" value="Ribsml_uS5_D2-typ_fold_subgr"/>
</dbReference>
<dbReference type="GO" id="GO:0005509">
    <property type="term" value="F:calcium ion binding"/>
    <property type="evidence" value="ECO:0007669"/>
    <property type="project" value="InterPro"/>
</dbReference>
<dbReference type="SUPFAM" id="SSF47473">
    <property type="entry name" value="EF-hand"/>
    <property type="match status" value="2"/>
</dbReference>
<evidence type="ECO:0000256" key="3">
    <source>
        <dbReference type="ARBA" id="ARBA00022837"/>
    </source>
</evidence>
<dbReference type="Pfam" id="PF13499">
    <property type="entry name" value="EF-hand_7"/>
    <property type="match status" value="1"/>
</dbReference>
<dbReference type="InterPro" id="IPR011992">
    <property type="entry name" value="EF-hand-dom_pair"/>
</dbReference>
<keyword evidence="2" id="KW-0677">Repeat</keyword>
<dbReference type="SMART" id="SM00054">
    <property type="entry name" value="EFh"/>
    <property type="match status" value="5"/>
</dbReference>
<keyword evidence="5" id="KW-0689">Ribosomal protein</keyword>
<evidence type="ECO:0000313" key="6">
    <source>
        <dbReference type="Proteomes" id="UP000186817"/>
    </source>
</evidence>
<sequence>MYSSVASSGLCSQRKNRCESPPEKTGLLGSRAVVGIGLPHTVPMKVHGKCGSVRCRLIPAPRGSGIVGSRSRSDAKEVPRALHPSIRGTSVEKKATYGYLTPDLWTKTTFTKAPFQVGNVGGCVAFGFQSFCRFLPEESLTAGRIGSKTGHLQLLRCAPTPRPRDAMPTAIRITGRSGRNQLINDTYEPMQITHHNKPCWVARAVAPRPLVSFFRGSRCEWRIYRVQTDLPSGSEKGWFAVMRWRLVGLVALLLPALPGRAHFASREDETCLTQMATGRQRGSPIRFVSLVGTEGSGHHLLTPVIRKIMAASLVPGQDDVDSDHETHFGFTGAGADDLLWYAFKGSNLQAFREALRKQKHGALVQQEYSFPSGDMRSVGHRFYNLTDLYQMLEASGVKQKAVIKYVRPMPQRARSVYKRWPEHCAGSLMACKAEQQAFDQLIEDHLAELDKMKVPVLRIGMHLFRIDCHQFGLEVLGFLGKAKLLPPGSPYEKEDSDETKHLTEEACALGKALEEQRDAEDASHESKQIDDGAHCWAYCQSDAGQDPSSCGASWICCDQDHEWRSDPSVKCTAVPAQHDKFVQLRMSLDSDMRQYGLVDPANVKELWKRLDYNGNGIVSLAEIDKLAVDMVAAGAWPAWLNNKPALMRAYKKTILKDGDGDDWVEKPEFHALLLNMFWFSKLWQTFEAVDSSHDRRIDVPEFIRGFQKLGLNLTEKEAEEEFRTIDSNHGGKVLFVEFCAWVRNRISPDAHANFDGDIVSGEHCGRSLRQHKGNAATHEHFISKKNLADFVSLEKEIKALASDHKKLHAMDEFPSPHYVQPALKKWSEADGNERRTEPRANCRSLYVWDFAEVRWIKIREIREKLRTGIFKIQKAIDMLKEVAPQLYSQAWAWEDDLLDEVQNEEFGMLADTWGGRFHLFGAFSEAPGFSYFGLLRALQVAPTLNPFERSRLWRILDFNGNGIVSLAEIDKMVVEQYPLLNHKPALMRAYKKTISKEGGGDGDDWVERKEFKQLLVNLFYFNKVFWIFDQSAGADLDRRMTLQEFKRCLVLCGCGMHDADARREFQSIDRNGGGIVLFDEFCLWYAGKSCPQGMVALVE</sequence>
<gene>
    <name evidence="5" type="primary">rps2</name>
    <name evidence="5" type="ORF">AK812_SmicGene24912</name>
</gene>
<dbReference type="PANTHER" id="PTHR34524">
    <property type="entry name" value="CALCYPHOSIN"/>
    <property type="match status" value="1"/>
</dbReference>
<keyword evidence="5" id="KW-0687">Ribonucleoprotein</keyword>
<dbReference type="AlphaFoldDB" id="A0A1Q9DDI0"/>
<evidence type="ECO:0000256" key="2">
    <source>
        <dbReference type="ARBA" id="ARBA00022737"/>
    </source>
</evidence>
<dbReference type="CDD" id="cd00051">
    <property type="entry name" value="EFh"/>
    <property type="match status" value="2"/>
</dbReference>
<dbReference type="Proteomes" id="UP000186817">
    <property type="component" value="Unassembled WGS sequence"/>
</dbReference>